<dbReference type="InterPro" id="IPR004330">
    <property type="entry name" value="FAR1_DNA_bnd_dom"/>
</dbReference>
<reference evidence="9" key="1">
    <citation type="journal article" date="2017" name="Gigascience">
        <title>The genome draft of coconut (Cocos nucifera).</title>
        <authorList>
            <person name="Xiao Y."/>
            <person name="Xu P."/>
            <person name="Fan H."/>
            <person name="Baudouin L."/>
            <person name="Xia W."/>
            <person name="Bocs S."/>
            <person name="Xu J."/>
            <person name="Li Q."/>
            <person name="Guo A."/>
            <person name="Zhou L."/>
            <person name="Li J."/>
            <person name="Wu Y."/>
            <person name="Ma Z."/>
            <person name="Armero A."/>
            <person name="Issali A.E."/>
            <person name="Liu N."/>
            <person name="Peng M."/>
            <person name="Yang Y."/>
        </authorList>
    </citation>
    <scope>NUCLEOTIDE SEQUENCE</scope>
    <source>
        <tissue evidence="9">Spear leaf of Hainan Tall coconut</tissue>
    </source>
</reference>
<evidence type="ECO:0000256" key="1">
    <source>
        <dbReference type="ARBA" id="ARBA00005889"/>
    </source>
</evidence>
<dbReference type="Proteomes" id="UP000797356">
    <property type="component" value="Chromosome 7"/>
</dbReference>
<comment type="caution">
    <text evidence="9">The sequence shown here is derived from an EMBL/GenBank/DDBJ whole genome shotgun (WGS) entry which is preliminary data.</text>
</comment>
<keyword evidence="4 6" id="KW-0862">Zinc</keyword>
<feature type="compositionally biased region" description="Polar residues" evidence="7">
    <location>
        <begin position="116"/>
        <end position="129"/>
    </location>
</feature>
<reference evidence="9" key="2">
    <citation type="submission" date="2019-07" db="EMBL/GenBank/DDBJ databases">
        <authorList>
            <person name="Yang Y."/>
            <person name="Bocs S."/>
            <person name="Baudouin L."/>
        </authorList>
    </citation>
    <scope>NUCLEOTIDE SEQUENCE</scope>
    <source>
        <tissue evidence="9">Spear leaf of Hainan Tall coconut</tissue>
    </source>
</reference>
<dbReference type="InterPro" id="IPR031052">
    <property type="entry name" value="FHY3/FAR1"/>
</dbReference>
<feature type="compositionally biased region" description="Low complexity" evidence="7">
    <location>
        <begin position="86"/>
        <end position="95"/>
    </location>
</feature>
<sequence>MRGAPYQDGNKNTSIPVNRILLPGLHLSRGHPWGRVAFPGKTLALYLPTTTISGTCRQPDLSPPRFDDMSGAPASNSGVPEPPSSSPAAAAPSSAGQTLRPRRPTSMAEDEPPLDSHSSPNLATTPQPTTHKDAPGSAEDGLVPKIGMIFDSVDDAFQFYKAYGYRTGFGVTKRSSHNFDGIRYRSTFTCCKGGKAKVKPGNKSRRKPVVRTECKAMMVIKDQHFQNRWVVDDLILEHNHPLDPDMVRFMKCFREFPSSVKRKLQINDDSGMPLDESTAAVSSQGVRNENGSFTKRFCRNHLDKTKKLKLGEGDAQALMEFFENLQAQNSNFFHSWDWNDEGCLRNVFWADIRSRAAYQYFSDVITFDTMYLTDEYEIPFASFVGVNHHGQSVLLGCGLLADETMETYIWLFTKWLTCMNDKPPNAIITDHCKAIAGAVAEVFPHARHRFCHWHIMKKLPEKLGRMKEAISSKMSKAVYDSLTVNDFESEWKEMIEQYHLQDNEWLSSLYEDRRKWVPAYIKDTFWADMSTSQRGKSMKSFFDGHVTSKTSLKMFLKQYDNALKGKFEKEAQEDFRSFHTSPQLLSGLEFEKQIAKVYTMNIFLKFQDEVKQLMQCNTNLVDRNGPIATYMVTELAAGRKVDYKVVYNTDEQDVWCICRSFQFRGILCRHALCVLRQELVMVLPSKYVLARWRKDFKRLHISASSPHIATMREMRIYDDLYMRAHQYFVDIVEIGATDHDLKEFALTVLKESRDKVIKYAESRGDRRIEDNTPTERPASRKEKVVHNSKKKKNKGPNKEKNTNLGQVQNTRNNIDTSTSMHMQANHPNEAWPMTPIGGPESFGHRVESIPMDWLLHNPSPYTQWRGNCSFYPSRRM</sequence>
<evidence type="ECO:0000313" key="9">
    <source>
        <dbReference type="EMBL" id="KAG1355279.1"/>
    </source>
</evidence>
<feature type="region of interest" description="Disordered" evidence="7">
    <location>
        <begin position="52"/>
        <end position="139"/>
    </location>
</feature>
<proteinExistence type="inferred from homology"/>
<gene>
    <name evidence="9" type="ORF">COCNU_07G013910</name>
</gene>
<dbReference type="GO" id="GO:0005634">
    <property type="term" value="C:nucleus"/>
    <property type="evidence" value="ECO:0007669"/>
    <property type="project" value="UniProtKB-SubCell"/>
</dbReference>
<evidence type="ECO:0000256" key="7">
    <source>
        <dbReference type="SAM" id="MobiDB-lite"/>
    </source>
</evidence>
<keyword evidence="3 5" id="KW-0863">Zinc-finger</keyword>
<dbReference type="SMART" id="SM00575">
    <property type="entry name" value="ZnF_PMZ"/>
    <property type="match status" value="1"/>
</dbReference>
<feature type="compositionally biased region" description="Basic residues" evidence="7">
    <location>
        <begin position="786"/>
        <end position="795"/>
    </location>
</feature>
<dbReference type="Pfam" id="PF04434">
    <property type="entry name" value="SWIM"/>
    <property type="match status" value="1"/>
</dbReference>
<dbReference type="Pfam" id="PF10551">
    <property type="entry name" value="MULE"/>
    <property type="match status" value="1"/>
</dbReference>
<keyword evidence="10" id="KW-1185">Reference proteome</keyword>
<evidence type="ECO:0000256" key="4">
    <source>
        <dbReference type="ARBA" id="ARBA00022833"/>
    </source>
</evidence>
<evidence type="ECO:0000313" key="10">
    <source>
        <dbReference type="Proteomes" id="UP000797356"/>
    </source>
</evidence>
<dbReference type="InterPro" id="IPR007527">
    <property type="entry name" value="Znf_SWIM"/>
</dbReference>
<comment type="similarity">
    <text evidence="1 6">Belongs to the FHY3/FAR1 family.</text>
</comment>
<dbReference type="PROSITE" id="PS50966">
    <property type="entry name" value="ZF_SWIM"/>
    <property type="match status" value="1"/>
</dbReference>
<dbReference type="PANTHER" id="PTHR31669">
    <property type="entry name" value="PROTEIN FAR1-RELATED SEQUENCE 10-RELATED"/>
    <property type="match status" value="1"/>
</dbReference>
<dbReference type="EMBL" id="CM017878">
    <property type="protein sequence ID" value="KAG1355279.1"/>
    <property type="molecule type" value="Genomic_DNA"/>
</dbReference>
<comment type="function">
    <text evidence="6">Putative transcription activator involved in regulating light control of development.</text>
</comment>
<evidence type="ECO:0000256" key="3">
    <source>
        <dbReference type="ARBA" id="ARBA00022771"/>
    </source>
</evidence>
<dbReference type="AlphaFoldDB" id="A0A8K0N600"/>
<evidence type="ECO:0000259" key="8">
    <source>
        <dbReference type="PROSITE" id="PS50966"/>
    </source>
</evidence>
<name>A0A8K0N600_COCNU</name>
<keyword evidence="2 6" id="KW-0479">Metal-binding</keyword>
<comment type="subcellular location">
    <subcellularLocation>
        <location evidence="6">Nucleus</location>
    </subcellularLocation>
</comment>
<organism evidence="9 10">
    <name type="scientific">Cocos nucifera</name>
    <name type="common">Coconut palm</name>
    <dbReference type="NCBI Taxonomy" id="13894"/>
    <lineage>
        <taxon>Eukaryota</taxon>
        <taxon>Viridiplantae</taxon>
        <taxon>Streptophyta</taxon>
        <taxon>Embryophyta</taxon>
        <taxon>Tracheophyta</taxon>
        <taxon>Spermatophyta</taxon>
        <taxon>Magnoliopsida</taxon>
        <taxon>Liliopsida</taxon>
        <taxon>Arecaceae</taxon>
        <taxon>Arecoideae</taxon>
        <taxon>Cocoseae</taxon>
        <taxon>Attaleinae</taxon>
        <taxon>Cocos</taxon>
    </lineage>
</organism>
<accession>A0A8K0N600</accession>
<evidence type="ECO:0000256" key="5">
    <source>
        <dbReference type="PROSITE-ProRule" id="PRU00325"/>
    </source>
</evidence>
<dbReference type="GO" id="GO:0006355">
    <property type="term" value="P:regulation of DNA-templated transcription"/>
    <property type="evidence" value="ECO:0007669"/>
    <property type="project" value="UniProtKB-UniRule"/>
</dbReference>
<keyword evidence="6" id="KW-0539">Nucleus</keyword>
<protein>
    <recommendedName>
        <fullName evidence="6">Protein FAR1-RELATED SEQUENCE</fullName>
    </recommendedName>
</protein>
<dbReference type="Pfam" id="PF03101">
    <property type="entry name" value="FAR1"/>
    <property type="match status" value="1"/>
</dbReference>
<dbReference type="InterPro" id="IPR018289">
    <property type="entry name" value="MULE_transposase_dom"/>
</dbReference>
<dbReference type="GO" id="GO:0008270">
    <property type="term" value="F:zinc ion binding"/>
    <property type="evidence" value="ECO:0007669"/>
    <property type="project" value="UniProtKB-UniRule"/>
</dbReference>
<dbReference type="InterPro" id="IPR006564">
    <property type="entry name" value="Znf_PMZ"/>
</dbReference>
<evidence type="ECO:0000256" key="2">
    <source>
        <dbReference type="ARBA" id="ARBA00022723"/>
    </source>
</evidence>
<feature type="region of interest" description="Disordered" evidence="7">
    <location>
        <begin position="767"/>
        <end position="810"/>
    </location>
</feature>
<dbReference type="OrthoDB" id="747268at2759"/>
<dbReference type="PANTHER" id="PTHR31669:SF220">
    <property type="entry name" value="PROTEIN FAR1-RELATED SEQUENCE"/>
    <property type="match status" value="1"/>
</dbReference>
<evidence type="ECO:0000256" key="6">
    <source>
        <dbReference type="RuleBase" id="RU367018"/>
    </source>
</evidence>
<feature type="domain" description="SWIM-type" evidence="8">
    <location>
        <begin position="643"/>
        <end position="679"/>
    </location>
</feature>